<gene>
    <name evidence="1" type="ORF">LSALG_LOCUS16510</name>
</gene>
<dbReference type="EMBL" id="OX465079">
    <property type="protein sequence ID" value="CAI9276538.1"/>
    <property type="molecule type" value="Genomic_DNA"/>
</dbReference>
<evidence type="ECO:0000313" key="1">
    <source>
        <dbReference type="EMBL" id="CAI9276538.1"/>
    </source>
</evidence>
<dbReference type="PROSITE" id="PS51257">
    <property type="entry name" value="PROKAR_LIPOPROTEIN"/>
    <property type="match status" value="1"/>
</dbReference>
<reference evidence="1" key="1">
    <citation type="submission" date="2023-04" db="EMBL/GenBank/DDBJ databases">
        <authorList>
            <person name="Vijverberg K."/>
            <person name="Xiong W."/>
            <person name="Schranz E."/>
        </authorList>
    </citation>
    <scope>NUCLEOTIDE SEQUENCE</scope>
</reference>
<dbReference type="Proteomes" id="UP001177003">
    <property type="component" value="Chromosome 3"/>
</dbReference>
<organism evidence="1 2">
    <name type="scientific">Lactuca saligna</name>
    <name type="common">Willowleaf lettuce</name>
    <dbReference type="NCBI Taxonomy" id="75948"/>
    <lineage>
        <taxon>Eukaryota</taxon>
        <taxon>Viridiplantae</taxon>
        <taxon>Streptophyta</taxon>
        <taxon>Embryophyta</taxon>
        <taxon>Tracheophyta</taxon>
        <taxon>Spermatophyta</taxon>
        <taxon>Magnoliopsida</taxon>
        <taxon>eudicotyledons</taxon>
        <taxon>Gunneridae</taxon>
        <taxon>Pentapetalae</taxon>
        <taxon>asterids</taxon>
        <taxon>campanulids</taxon>
        <taxon>Asterales</taxon>
        <taxon>Asteraceae</taxon>
        <taxon>Cichorioideae</taxon>
        <taxon>Cichorieae</taxon>
        <taxon>Lactucinae</taxon>
        <taxon>Lactuca</taxon>
    </lineage>
</organism>
<accession>A0AA36DZ91</accession>
<protein>
    <submittedName>
        <fullName evidence="1">Uncharacterized protein</fullName>
    </submittedName>
</protein>
<evidence type="ECO:0000313" key="2">
    <source>
        <dbReference type="Proteomes" id="UP001177003"/>
    </source>
</evidence>
<proteinExistence type="predicted"/>
<keyword evidence="2" id="KW-1185">Reference proteome</keyword>
<name>A0AA36DZ91_LACSI</name>
<dbReference type="AlphaFoldDB" id="A0AA36DZ91"/>
<sequence>MHIANYRMAYQRIAFHWIALGSNGPVLTATAACSVRTSHLAARRDEKDFAASSRSPSLRIPSTLANTLSHPVIPFGPSNPEDLIGLRSRPTNDLCFSFHPLRPH</sequence>